<sequence length="124" mass="13539">MQYGLAIPGSDALLLSCAPLPSRFIIALTRAAPGQPCGGRFTSQPAIPSFMLALSHAFNSDEAVAPHGLARQKSEASGPGMARPIDREVRFLRDRTPQPGRRHPFNSHFSKPVYGLWQRTPFTL</sequence>
<accession>A0AAN1NND1</accession>
<reference evidence="1 2" key="1">
    <citation type="journal article" date="2018" name="Int J Genomics">
        <title>Comparative Genomics Analysis of Plasmid pPV989-94 from a Clinical Isolate of Pantoea vagans PV989.</title>
        <authorList>
            <person name="Xu L."/>
            <person name="Yin M."/>
            <person name="Zhu T."/>
            <person name="Lu J."/>
            <person name="Bao Q."/>
        </authorList>
    </citation>
    <scope>NUCLEOTIDE SEQUENCE [LARGE SCALE GENOMIC DNA]</scope>
    <source>
        <strain evidence="1 2">PV989</strain>
    </source>
</reference>
<proteinExistence type="predicted"/>
<dbReference type="AlphaFoldDB" id="A0AAN1NND1"/>
<evidence type="ECO:0000313" key="2">
    <source>
        <dbReference type="Proteomes" id="UP000241538"/>
    </source>
</evidence>
<dbReference type="Proteomes" id="UP000241538">
    <property type="component" value="Chromosome"/>
</dbReference>
<evidence type="ECO:0000313" key="1">
    <source>
        <dbReference type="EMBL" id="AVV36258.1"/>
    </source>
</evidence>
<dbReference type="EMBL" id="CP028349">
    <property type="protein sequence ID" value="AVV36258.1"/>
    <property type="molecule type" value="Genomic_DNA"/>
</dbReference>
<organism evidence="1 2">
    <name type="scientific">Pantoea vagans</name>
    <dbReference type="NCBI Taxonomy" id="470934"/>
    <lineage>
        <taxon>Bacteria</taxon>
        <taxon>Pseudomonadati</taxon>
        <taxon>Pseudomonadota</taxon>
        <taxon>Gammaproteobacteria</taxon>
        <taxon>Enterobacterales</taxon>
        <taxon>Erwiniaceae</taxon>
        <taxon>Pantoea</taxon>
    </lineage>
</organism>
<name>A0AAN1NND1_9GAMM</name>
<protein>
    <submittedName>
        <fullName evidence="1">Uncharacterized protein</fullName>
    </submittedName>
</protein>
<gene>
    <name evidence="1" type="ORF">C9381_03155</name>
</gene>